<reference evidence="12 13" key="1">
    <citation type="submission" date="2021-03" db="EMBL/GenBank/DDBJ databases">
        <authorList>
            <person name="So Y."/>
        </authorList>
    </citation>
    <scope>NUCLEOTIDE SEQUENCE [LARGE SCALE GENOMIC DNA]</scope>
    <source>
        <strain evidence="12 13">PWR1</strain>
    </source>
</reference>
<sequence>MREPMTLRPRPAFMLRAGLALALAAGLPGLALAQPTPATPPGDPVVARVDGEPILLSDLAAAARDLPEEVRGAPPQMLYPLLLDQMIAGRAVTAAARRAGLDREEEVRARIRRAEEQELQQAWLSREIATRVTDEAIRARYDREIAARPAEEEVRARHILVPTETEARAALAEIRGGADFMAVAQRRSTGPGSREGGDLGFFRRGDMVPEFAEAAFALQAGQVSENPVRSPFGWHVIKVEERRRSAPPPFEEVSQAIRQQLLEAEVQAAVERARTAARVERFNLDGSAPRPTDAAEPPAPAAPARPGAAPIRR</sequence>
<evidence type="ECO:0000256" key="2">
    <source>
        <dbReference type="ARBA" id="ARBA00007656"/>
    </source>
</evidence>
<comment type="catalytic activity">
    <reaction evidence="1">
        <text>[protein]-peptidylproline (omega=180) = [protein]-peptidylproline (omega=0)</text>
        <dbReference type="Rhea" id="RHEA:16237"/>
        <dbReference type="Rhea" id="RHEA-COMP:10747"/>
        <dbReference type="Rhea" id="RHEA-COMP:10748"/>
        <dbReference type="ChEBI" id="CHEBI:83833"/>
        <dbReference type="ChEBI" id="CHEBI:83834"/>
        <dbReference type="EC" id="5.2.1.8"/>
    </reaction>
</comment>
<dbReference type="Gene3D" id="3.10.50.40">
    <property type="match status" value="1"/>
</dbReference>
<dbReference type="PANTHER" id="PTHR47245">
    <property type="entry name" value="PEPTIDYLPROLYL ISOMERASE"/>
    <property type="match status" value="1"/>
</dbReference>
<feature type="chain" id="PRO_5046858084" description="Parvulin-like PPIase" evidence="10">
    <location>
        <begin position="34"/>
        <end position="313"/>
    </location>
</feature>
<proteinExistence type="inferred from homology"/>
<dbReference type="GO" id="GO:0016853">
    <property type="term" value="F:isomerase activity"/>
    <property type="evidence" value="ECO:0007669"/>
    <property type="project" value="UniProtKB-KW"/>
</dbReference>
<evidence type="ECO:0000256" key="9">
    <source>
        <dbReference type="SAM" id="MobiDB-lite"/>
    </source>
</evidence>
<dbReference type="InterPro" id="IPR000297">
    <property type="entry name" value="PPIase_PpiC"/>
</dbReference>
<dbReference type="Gene3D" id="1.10.4030.10">
    <property type="entry name" value="Porin chaperone SurA, peptide-binding domain"/>
    <property type="match status" value="1"/>
</dbReference>
<dbReference type="InterPro" id="IPR046357">
    <property type="entry name" value="PPIase_dom_sf"/>
</dbReference>
<organism evidence="12 13">
    <name type="scientific">Roseomonas nitratireducens</name>
    <dbReference type="NCBI Taxonomy" id="2820810"/>
    <lineage>
        <taxon>Bacteria</taxon>
        <taxon>Pseudomonadati</taxon>
        <taxon>Pseudomonadota</taxon>
        <taxon>Alphaproteobacteria</taxon>
        <taxon>Acetobacterales</taxon>
        <taxon>Roseomonadaceae</taxon>
        <taxon>Roseomonas</taxon>
    </lineage>
</organism>
<evidence type="ECO:0000259" key="11">
    <source>
        <dbReference type="PROSITE" id="PS50198"/>
    </source>
</evidence>
<keyword evidence="10" id="KW-0732">Signal</keyword>
<feature type="region of interest" description="Disordered" evidence="9">
    <location>
        <begin position="281"/>
        <end position="313"/>
    </location>
</feature>
<evidence type="ECO:0000256" key="8">
    <source>
        <dbReference type="PROSITE-ProRule" id="PRU00278"/>
    </source>
</evidence>
<evidence type="ECO:0000256" key="5">
    <source>
        <dbReference type="ARBA" id="ARBA00023110"/>
    </source>
</evidence>
<dbReference type="InterPro" id="IPR027304">
    <property type="entry name" value="Trigger_fact/SurA_dom_sf"/>
</dbReference>
<dbReference type="PANTHER" id="PTHR47245:SF2">
    <property type="entry name" value="PEPTIDYL-PROLYL CIS-TRANS ISOMERASE HP_0175-RELATED"/>
    <property type="match status" value="1"/>
</dbReference>
<dbReference type="InterPro" id="IPR050245">
    <property type="entry name" value="PrsA_foldase"/>
</dbReference>
<evidence type="ECO:0000256" key="10">
    <source>
        <dbReference type="SAM" id="SignalP"/>
    </source>
</evidence>
<feature type="compositionally biased region" description="Low complexity" evidence="9">
    <location>
        <begin position="304"/>
        <end position="313"/>
    </location>
</feature>
<dbReference type="EMBL" id="JAGIYZ010000001">
    <property type="protein sequence ID" value="MBP0462690.1"/>
    <property type="molecule type" value="Genomic_DNA"/>
</dbReference>
<evidence type="ECO:0000256" key="7">
    <source>
        <dbReference type="ARBA" id="ARBA00031484"/>
    </source>
</evidence>
<dbReference type="Pfam" id="PF13145">
    <property type="entry name" value="Rotamase_2"/>
    <property type="match status" value="1"/>
</dbReference>
<evidence type="ECO:0000256" key="6">
    <source>
        <dbReference type="ARBA" id="ARBA00030642"/>
    </source>
</evidence>
<evidence type="ECO:0000313" key="13">
    <source>
        <dbReference type="Proteomes" id="UP000680815"/>
    </source>
</evidence>
<evidence type="ECO:0000256" key="4">
    <source>
        <dbReference type="ARBA" id="ARBA00018370"/>
    </source>
</evidence>
<gene>
    <name evidence="12" type="ORF">J5Y09_02090</name>
</gene>
<feature type="signal peptide" evidence="10">
    <location>
        <begin position="1"/>
        <end position="33"/>
    </location>
</feature>
<dbReference type="EC" id="5.2.1.8" evidence="3"/>
<dbReference type="Proteomes" id="UP000680815">
    <property type="component" value="Unassembled WGS sequence"/>
</dbReference>
<evidence type="ECO:0000256" key="3">
    <source>
        <dbReference type="ARBA" id="ARBA00013194"/>
    </source>
</evidence>
<keyword evidence="5 8" id="KW-0697">Rotamase</keyword>
<keyword evidence="13" id="KW-1185">Reference proteome</keyword>
<keyword evidence="8 12" id="KW-0413">Isomerase</keyword>
<dbReference type="SUPFAM" id="SSF109998">
    <property type="entry name" value="Triger factor/SurA peptide-binding domain-like"/>
    <property type="match status" value="1"/>
</dbReference>
<comment type="caution">
    <text evidence="12">The sequence shown here is derived from an EMBL/GenBank/DDBJ whole genome shotgun (WGS) entry which is preliminary data.</text>
</comment>
<comment type="similarity">
    <text evidence="2">Belongs to the PpiC/parvulin rotamase family.</text>
</comment>
<dbReference type="PROSITE" id="PS50198">
    <property type="entry name" value="PPIC_PPIASE_2"/>
    <property type="match status" value="1"/>
</dbReference>
<name>A0ABS4AMV4_9PROT</name>
<evidence type="ECO:0000256" key="1">
    <source>
        <dbReference type="ARBA" id="ARBA00000971"/>
    </source>
</evidence>
<protein>
    <recommendedName>
        <fullName evidence="4">Parvulin-like PPIase</fullName>
        <ecNumber evidence="3">5.2.1.8</ecNumber>
    </recommendedName>
    <alternativeName>
        <fullName evidence="6">Peptidyl-prolyl cis-trans isomerase plp</fullName>
    </alternativeName>
    <alternativeName>
        <fullName evidence="7">Rotamase plp</fullName>
    </alternativeName>
</protein>
<dbReference type="SUPFAM" id="SSF54534">
    <property type="entry name" value="FKBP-like"/>
    <property type="match status" value="1"/>
</dbReference>
<accession>A0ABS4AMV4</accession>
<evidence type="ECO:0000313" key="12">
    <source>
        <dbReference type="EMBL" id="MBP0462690.1"/>
    </source>
</evidence>
<feature type="domain" description="PpiC" evidence="11">
    <location>
        <begin position="151"/>
        <end position="241"/>
    </location>
</feature>